<name>A0AAD6VGW9_9AGAR</name>
<gene>
    <name evidence="1" type="ORF">GGX14DRAFT_394096</name>
</gene>
<protein>
    <submittedName>
        <fullName evidence="1">Uncharacterized protein</fullName>
    </submittedName>
</protein>
<keyword evidence="2" id="KW-1185">Reference proteome</keyword>
<organism evidence="1 2">
    <name type="scientific">Mycena pura</name>
    <dbReference type="NCBI Taxonomy" id="153505"/>
    <lineage>
        <taxon>Eukaryota</taxon>
        <taxon>Fungi</taxon>
        <taxon>Dikarya</taxon>
        <taxon>Basidiomycota</taxon>
        <taxon>Agaricomycotina</taxon>
        <taxon>Agaricomycetes</taxon>
        <taxon>Agaricomycetidae</taxon>
        <taxon>Agaricales</taxon>
        <taxon>Marasmiineae</taxon>
        <taxon>Mycenaceae</taxon>
        <taxon>Mycena</taxon>
    </lineage>
</organism>
<evidence type="ECO:0000313" key="2">
    <source>
        <dbReference type="Proteomes" id="UP001219525"/>
    </source>
</evidence>
<evidence type="ECO:0000313" key="1">
    <source>
        <dbReference type="EMBL" id="KAJ7211133.1"/>
    </source>
</evidence>
<proteinExistence type="predicted"/>
<reference evidence="1" key="1">
    <citation type="submission" date="2023-03" db="EMBL/GenBank/DDBJ databases">
        <title>Massive genome expansion in bonnet fungi (Mycena s.s.) driven by repeated elements and novel gene families across ecological guilds.</title>
        <authorList>
            <consortium name="Lawrence Berkeley National Laboratory"/>
            <person name="Harder C.B."/>
            <person name="Miyauchi S."/>
            <person name="Viragh M."/>
            <person name="Kuo A."/>
            <person name="Thoen E."/>
            <person name="Andreopoulos B."/>
            <person name="Lu D."/>
            <person name="Skrede I."/>
            <person name="Drula E."/>
            <person name="Henrissat B."/>
            <person name="Morin E."/>
            <person name="Kohler A."/>
            <person name="Barry K."/>
            <person name="LaButti K."/>
            <person name="Morin E."/>
            <person name="Salamov A."/>
            <person name="Lipzen A."/>
            <person name="Mereny Z."/>
            <person name="Hegedus B."/>
            <person name="Baldrian P."/>
            <person name="Stursova M."/>
            <person name="Weitz H."/>
            <person name="Taylor A."/>
            <person name="Grigoriev I.V."/>
            <person name="Nagy L.G."/>
            <person name="Martin F."/>
            <person name="Kauserud H."/>
        </authorList>
    </citation>
    <scope>NUCLEOTIDE SEQUENCE</scope>
    <source>
        <strain evidence="1">9144</strain>
    </source>
</reference>
<accession>A0AAD6VGW9</accession>
<sequence length="117" mass="12583">MARGHSKHVALGSVAGMWCCPQRGVGRQAAARGGVGMGSCFGRTCNWGITDLSCSLNWTSVVLAWKKLELLQKTRWFCRGKHVKSLAEFHDSQPALGCLAPKAPTNNQHGIFGNTAT</sequence>
<dbReference type="Proteomes" id="UP001219525">
    <property type="component" value="Unassembled WGS sequence"/>
</dbReference>
<comment type="caution">
    <text evidence="1">The sequence shown here is derived from an EMBL/GenBank/DDBJ whole genome shotgun (WGS) entry which is preliminary data.</text>
</comment>
<dbReference type="AlphaFoldDB" id="A0AAD6VGW9"/>
<dbReference type="EMBL" id="JARJCW010000026">
    <property type="protein sequence ID" value="KAJ7211133.1"/>
    <property type="molecule type" value="Genomic_DNA"/>
</dbReference>